<keyword evidence="4" id="KW-1185">Reference proteome</keyword>
<feature type="compositionally biased region" description="Gly residues" evidence="1">
    <location>
        <begin position="43"/>
        <end position="97"/>
    </location>
</feature>
<feature type="transmembrane region" description="Helical" evidence="2">
    <location>
        <begin position="111"/>
        <end position="134"/>
    </location>
</feature>
<feature type="compositionally biased region" description="Low complexity" evidence="1">
    <location>
        <begin position="381"/>
        <end position="398"/>
    </location>
</feature>
<protein>
    <submittedName>
        <fullName evidence="3">Uncharacterized protein</fullName>
    </submittedName>
</protein>
<evidence type="ECO:0000256" key="1">
    <source>
        <dbReference type="SAM" id="MobiDB-lite"/>
    </source>
</evidence>
<feature type="compositionally biased region" description="Low complexity" evidence="1">
    <location>
        <begin position="418"/>
        <end position="437"/>
    </location>
</feature>
<name>A0AAV9HLK7_9PEZI</name>
<sequence>MMVYGGWEVGAGKKRDVIKGGGLRLLDMERLEWVDGYKLPAGSGSGSGTGNGGGSNGGGGSGSDNGNGNGSGSGGGSGSSNGGKGGNGNGGGDGSGQGEMTDADADRSKKIGLGVGLGIGLFALALAGLGFCFLHRRRVRRRAAREATLRNLTLGIDGSSPHSIEGDMAERDDGFDLMFPWNAASAREWYTGGGDPYSQGQRSIGFESLRGGVKKTGATVYMPPPPSPSSAAGAIGGRPRNARGLYVPTNVNNYDFAPIGQANRNIDPIYEEADEDEGADLGSKGNYHPISPDKEEYEEDPFLTPTTSVGANVFPPPKIGSQGNSSPIIQQDPEVQNWKSEIDAADAVLSARIARHGSTTTTPPRLMIPPTPTKSVKKPAADPSSSSSNSDRTHSNLSDKSAFSFVQGAEHRFRPVTSGSGEESSSSAKPLSPAKSSFPMLQAEARGLLLRDAPPGQKEEEDAEYVYVEPGSPSKSRPQSNRRSWLGSLRRVFSGGTPESGSSGSMARAGEEDGGGSGGDYQQLAGGTGTALLQRRKQGKEAWTGDGQGWNDGDDDWDVERAVEQRLVQVMFTVPKERLRVVNAEIESMQEEQSGILVNPGDESDDSTISRASSVKGGNEKSGGDAGGIGGSGGGNASERLRVPSDSSNIRRDKGSMAGSVRSISPSASLKAVSFTGTGTLHTAEAVRLERPRTRVLAMVESIESSSSRDNSPSGSTRSSIKRGKSPTK</sequence>
<feature type="region of interest" description="Disordered" evidence="1">
    <location>
        <begin position="355"/>
        <end position="557"/>
    </location>
</feature>
<feature type="compositionally biased region" description="Basic residues" evidence="1">
    <location>
        <begin position="720"/>
        <end position="729"/>
    </location>
</feature>
<feature type="compositionally biased region" description="Polar residues" evidence="1">
    <location>
        <begin position="473"/>
        <end position="483"/>
    </location>
</feature>
<keyword evidence="2" id="KW-0812">Transmembrane</keyword>
<feature type="region of interest" description="Disordered" evidence="1">
    <location>
        <begin position="701"/>
        <end position="729"/>
    </location>
</feature>
<feature type="compositionally biased region" description="Low complexity" evidence="1">
    <location>
        <begin position="702"/>
        <end position="719"/>
    </location>
</feature>
<feature type="compositionally biased region" description="Low complexity" evidence="1">
    <location>
        <begin position="494"/>
        <end position="505"/>
    </location>
</feature>
<proteinExistence type="predicted"/>
<dbReference type="AlphaFoldDB" id="A0AAV9HLK7"/>
<comment type="caution">
    <text evidence="3">The sequence shown here is derived from an EMBL/GenBank/DDBJ whole genome shotgun (WGS) entry which is preliminary data.</text>
</comment>
<gene>
    <name evidence="3" type="ORF">QBC42DRAFT_271297</name>
</gene>
<organism evidence="3 4">
    <name type="scientific">Cladorrhinum samala</name>
    <dbReference type="NCBI Taxonomy" id="585594"/>
    <lineage>
        <taxon>Eukaryota</taxon>
        <taxon>Fungi</taxon>
        <taxon>Dikarya</taxon>
        <taxon>Ascomycota</taxon>
        <taxon>Pezizomycotina</taxon>
        <taxon>Sordariomycetes</taxon>
        <taxon>Sordariomycetidae</taxon>
        <taxon>Sordariales</taxon>
        <taxon>Podosporaceae</taxon>
        <taxon>Cladorrhinum</taxon>
    </lineage>
</organism>
<keyword evidence="2" id="KW-1133">Transmembrane helix</keyword>
<feature type="compositionally biased region" description="Basic and acidic residues" evidence="1">
    <location>
        <begin position="639"/>
        <end position="655"/>
    </location>
</feature>
<dbReference type="EMBL" id="MU865001">
    <property type="protein sequence ID" value="KAK4460950.1"/>
    <property type="molecule type" value="Genomic_DNA"/>
</dbReference>
<evidence type="ECO:0000313" key="3">
    <source>
        <dbReference type="EMBL" id="KAK4460950.1"/>
    </source>
</evidence>
<feature type="region of interest" description="Disordered" evidence="1">
    <location>
        <begin position="41"/>
        <end position="103"/>
    </location>
</feature>
<accession>A0AAV9HLK7</accession>
<feature type="region of interest" description="Disordered" evidence="1">
    <location>
        <begin position="275"/>
        <end position="329"/>
    </location>
</feature>
<reference evidence="3" key="1">
    <citation type="journal article" date="2023" name="Mol. Phylogenet. Evol.">
        <title>Genome-scale phylogeny and comparative genomics of the fungal order Sordariales.</title>
        <authorList>
            <person name="Hensen N."/>
            <person name="Bonometti L."/>
            <person name="Westerberg I."/>
            <person name="Brannstrom I.O."/>
            <person name="Guillou S."/>
            <person name="Cros-Aarteil S."/>
            <person name="Calhoun S."/>
            <person name="Haridas S."/>
            <person name="Kuo A."/>
            <person name="Mondo S."/>
            <person name="Pangilinan J."/>
            <person name="Riley R."/>
            <person name="LaButti K."/>
            <person name="Andreopoulos B."/>
            <person name="Lipzen A."/>
            <person name="Chen C."/>
            <person name="Yan M."/>
            <person name="Daum C."/>
            <person name="Ng V."/>
            <person name="Clum A."/>
            <person name="Steindorff A."/>
            <person name="Ohm R.A."/>
            <person name="Martin F."/>
            <person name="Silar P."/>
            <person name="Natvig D.O."/>
            <person name="Lalanne C."/>
            <person name="Gautier V."/>
            <person name="Ament-Velasquez S.L."/>
            <person name="Kruys A."/>
            <person name="Hutchinson M.I."/>
            <person name="Powell A.J."/>
            <person name="Barry K."/>
            <person name="Miller A.N."/>
            <person name="Grigoriev I.V."/>
            <person name="Debuchy R."/>
            <person name="Gladieux P."/>
            <person name="Hiltunen Thoren M."/>
            <person name="Johannesson H."/>
        </authorList>
    </citation>
    <scope>NUCLEOTIDE SEQUENCE</scope>
    <source>
        <strain evidence="3">PSN324</strain>
    </source>
</reference>
<feature type="region of interest" description="Disordered" evidence="1">
    <location>
        <begin position="590"/>
        <end position="667"/>
    </location>
</feature>
<feature type="region of interest" description="Disordered" evidence="1">
    <location>
        <begin position="217"/>
        <end position="236"/>
    </location>
</feature>
<evidence type="ECO:0000313" key="4">
    <source>
        <dbReference type="Proteomes" id="UP001321749"/>
    </source>
</evidence>
<feature type="compositionally biased region" description="Gly residues" evidence="1">
    <location>
        <begin position="624"/>
        <end position="636"/>
    </location>
</feature>
<keyword evidence="2" id="KW-0472">Membrane</keyword>
<reference evidence="3" key="2">
    <citation type="submission" date="2023-06" db="EMBL/GenBank/DDBJ databases">
        <authorList>
            <consortium name="Lawrence Berkeley National Laboratory"/>
            <person name="Mondo S.J."/>
            <person name="Hensen N."/>
            <person name="Bonometti L."/>
            <person name="Westerberg I."/>
            <person name="Brannstrom I.O."/>
            <person name="Guillou S."/>
            <person name="Cros-Aarteil S."/>
            <person name="Calhoun S."/>
            <person name="Haridas S."/>
            <person name="Kuo A."/>
            <person name="Pangilinan J."/>
            <person name="Riley R."/>
            <person name="Labutti K."/>
            <person name="Andreopoulos B."/>
            <person name="Lipzen A."/>
            <person name="Chen C."/>
            <person name="Yanf M."/>
            <person name="Daum C."/>
            <person name="Ng V."/>
            <person name="Clum A."/>
            <person name="Steindorff A."/>
            <person name="Ohm R."/>
            <person name="Martin F."/>
            <person name="Silar P."/>
            <person name="Natvig D."/>
            <person name="Lalanne C."/>
            <person name="Gautier V."/>
            <person name="Ament-Velasquez S.L."/>
            <person name="Kruys A."/>
            <person name="Hutchinson M.I."/>
            <person name="Powell A.J."/>
            <person name="Barry K."/>
            <person name="Miller A.N."/>
            <person name="Grigoriev I.V."/>
            <person name="Debuchy R."/>
            <person name="Gladieux P."/>
            <person name="Thoren M.H."/>
            <person name="Johannesson H."/>
        </authorList>
    </citation>
    <scope>NUCLEOTIDE SEQUENCE</scope>
    <source>
        <strain evidence="3">PSN324</strain>
    </source>
</reference>
<dbReference type="Proteomes" id="UP001321749">
    <property type="component" value="Unassembled WGS sequence"/>
</dbReference>
<evidence type="ECO:0000256" key="2">
    <source>
        <dbReference type="SAM" id="Phobius"/>
    </source>
</evidence>